<proteinExistence type="predicted"/>
<protein>
    <submittedName>
        <fullName evidence="2">Uncharacterized protein</fullName>
    </submittedName>
</protein>
<feature type="coiled-coil region" evidence="1">
    <location>
        <begin position="444"/>
        <end position="478"/>
    </location>
</feature>
<evidence type="ECO:0000313" key="2">
    <source>
        <dbReference type="EMBL" id="QTD39023.1"/>
    </source>
</evidence>
<keyword evidence="1" id="KW-0175">Coiled coil</keyword>
<reference evidence="2 3" key="1">
    <citation type="submission" date="2021-03" db="EMBL/GenBank/DDBJ databases">
        <title>Complete genome of Polaribacter_sp.G4M1.</title>
        <authorList>
            <person name="Jeong S.W."/>
            <person name="Bae J.W."/>
        </authorList>
    </citation>
    <scope>NUCLEOTIDE SEQUENCE [LARGE SCALE GENOMIC DNA]</scope>
    <source>
        <strain evidence="2 3">G4M1</strain>
    </source>
</reference>
<gene>
    <name evidence="2" type="ORF">JL193_07175</name>
</gene>
<dbReference type="EMBL" id="CP071795">
    <property type="protein sequence ID" value="QTD39023.1"/>
    <property type="molecule type" value="Genomic_DNA"/>
</dbReference>
<name>A0ABX7SZT7_9FLAO</name>
<dbReference type="RefSeq" id="WP_207973134.1">
    <property type="nucleotide sequence ID" value="NZ_CP071795.1"/>
</dbReference>
<sequence>MKLKIYISILFFISGSFLNIHAQKVKIKKGTILLDKKPTAKVSSPFRDHYEFSTLNGEKVFEVDLKGADNGTEEIYHYLEIKSANSTQKAQIEYEVLITSFKVERIIAHLLTVKYKVFTNNGINKEALQKLFQENKKDLDKKYTSIVLESKQKEIERKKRGIEIRNRYYPQVRANKQITFTQVGKVRIVGNITIIPGYDRTNATIKVYDLDRNLVATMNTSNGELASKKYTYTTWDNNSISYTANRYYSTNSNAFLQELIIELIASGYLLEHQITEKRYELRKAQIQLAKENSANIYFKSGIVTDKDGKAYKGAIFIAFQKLDVNNTGNVLPEYGPDNYGQSVYVRYKNKRDQIRLKKIEAKEGVFFNVSKGDNIESYYALKTKGEAFKKLQNINSLKFNNIYFYKLLKKEKNIMLLQDPVEKQKYVLKTSKQKKGFMIDSRSNQQLSEKLATYLSDCKKLSEEIKNQEFDLKIKENLMQIITEYSNCI</sequence>
<dbReference type="Proteomes" id="UP000663935">
    <property type="component" value="Chromosome"/>
</dbReference>
<keyword evidence="3" id="KW-1185">Reference proteome</keyword>
<evidence type="ECO:0000313" key="3">
    <source>
        <dbReference type="Proteomes" id="UP000663935"/>
    </source>
</evidence>
<accession>A0ABX7SZT7</accession>
<evidence type="ECO:0000256" key="1">
    <source>
        <dbReference type="SAM" id="Coils"/>
    </source>
</evidence>
<organism evidence="2 3">
    <name type="scientific">Polaribacter batillariae</name>
    <dbReference type="NCBI Taxonomy" id="2808900"/>
    <lineage>
        <taxon>Bacteria</taxon>
        <taxon>Pseudomonadati</taxon>
        <taxon>Bacteroidota</taxon>
        <taxon>Flavobacteriia</taxon>
        <taxon>Flavobacteriales</taxon>
        <taxon>Flavobacteriaceae</taxon>
    </lineage>
</organism>